<evidence type="ECO:0000313" key="5">
    <source>
        <dbReference type="EMBL" id="WQD38783.1"/>
    </source>
</evidence>
<dbReference type="InterPro" id="IPR020449">
    <property type="entry name" value="Tscrpt_reg_AraC-type_HTH"/>
</dbReference>
<name>A0ABZ0W679_9BACT</name>
<dbReference type="Gene3D" id="1.10.10.60">
    <property type="entry name" value="Homeodomain-like"/>
    <property type="match status" value="2"/>
</dbReference>
<evidence type="ECO:0000259" key="4">
    <source>
        <dbReference type="PROSITE" id="PS01124"/>
    </source>
</evidence>
<dbReference type="SMART" id="SM00342">
    <property type="entry name" value="HTH_ARAC"/>
    <property type="match status" value="1"/>
</dbReference>
<dbReference type="PRINTS" id="PR00032">
    <property type="entry name" value="HTHARAC"/>
</dbReference>
<sequence length="111" mass="12852">MNAIVNVKQYIDSNMSHELNLDLLSQHQFISKFHLLRLFKRYYGLSPRQYLLNKRFSYAKKLLFDGIAISEACYAAGFTSPASFSTLFKNTFGYTPGEFQKRAIFTKSSRC</sequence>
<dbReference type="PANTHER" id="PTHR43280:SF2">
    <property type="entry name" value="HTH-TYPE TRANSCRIPTIONAL REGULATOR EXSA"/>
    <property type="match status" value="1"/>
</dbReference>
<keyword evidence="2" id="KW-0238">DNA-binding</keyword>
<dbReference type="RefSeq" id="WP_162817994.1">
    <property type="nucleotide sequence ID" value="NZ_CP139960.1"/>
</dbReference>
<evidence type="ECO:0000256" key="1">
    <source>
        <dbReference type="ARBA" id="ARBA00023015"/>
    </source>
</evidence>
<proteinExistence type="predicted"/>
<gene>
    <name evidence="5" type="ORF">U0035_01325</name>
</gene>
<organism evidence="5 6">
    <name type="scientific">Niabella yanshanensis</name>
    <dbReference type="NCBI Taxonomy" id="577386"/>
    <lineage>
        <taxon>Bacteria</taxon>
        <taxon>Pseudomonadati</taxon>
        <taxon>Bacteroidota</taxon>
        <taxon>Chitinophagia</taxon>
        <taxon>Chitinophagales</taxon>
        <taxon>Chitinophagaceae</taxon>
        <taxon>Niabella</taxon>
    </lineage>
</organism>
<evidence type="ECO:0000256" key="3">
    <source>
        <dbReference type="ARBA" id="ARBA00023163"/>
    </source>
</evidence>
<dbReference type="PROSITE" id="PS01124">
    <property type="entry name" value="HTH_ARAC_FAMILY_2"/>
    <property type="match status" value="1"/>
</dbReference>
<feature type="domain" description="HTH araC/xylS-type" evidence="4">
    <location>
        <begin position="5"/>
        <end position="102"/>
    </location>
</feature>
<protein>
    <submittedName>
        <fullName evidence="5">AraC family transcriptional regulator</fullName>
    </submittedName>
</protein>
<keyword evidence="3" id="KW-0804">Transcription</keyword>
<dbReference type="EMBL" id="CP139960">
    <property type="protein sequence ID" value="WQD38783.1"/>
    <property type="molecule type" value="Genomic_DNA"/>
</dbReference>
<evidence type="ECO:0000256" key="2">
    <source>
        <dbReference type="ARBA" id="ARBA00023125"/>
    </source>
</evidence>
<keyword evidence="1" id="KW-0805">Transcription regulation</keyword>
<dbReference type="InterPro" id="IPR009057">
    <property type="entry name" value="Homeodomain-like_sf"/>
</dbReference>
<dbReference type="Pfam" id="PF12833">
    <property type="entry name" value="HTH_18"/>
    <property type="match status" value="1"/>
</dbReference>
<dbReference type="Proteomes" id="UP001325680">
    <property type="component" value="Chromosome"/>
</dbReference>
<evidence type="ECO:0000313" key="6">
    <source>
        <dbReference type="Proteomes" id="UP001325680"/>
    </source>
</evidence>
<dbReference type="PANTHER" id="PTHR43280">
    <property type="entry name" value="ARAC-FAMILY TRANSCRIPTIONAL REGULATOR"/>
    <property type="match status" value="1"/>
</dbReference>
<reference evidence="5 6" key="1">
    <citation type="submission" date="2023-12" db="EMBL/GenBank/DDBJ databases">
        <title>Genome sequencing and assembly of bacterial species from a model synthetic community.</title>
        <authorList>
            <person name="Hogle S.L."/>
        </authorList>
    </citation>
    <scope>NUCLEOTIDE SEQUENCE [LARGE SCALE GENOMIC DNA]</scope>
    <source>
        <strain evidence="5 6">HAMBI_3031</strain>
    </source>
</reference>
<dbReference type="InterPro" id="IPR018060">
    <property type="entry name" value="HTH_AraC"/>
</dbReference>
<accession>A0ABZ0W679</accession>
<keyword evidence="6" id="KW-1185">Reference proteome</keyword>
<dbReference type="SUPFAM" id="SSF46689">
    <property type="entry name" value="Homeodomain-like"/>
    <property type="match status" value="2"/>
</dbReference>